<dbReference type="Pfam" id="PF00583">
    <property type="entry name" value="Acetyltransf_1"/>
    <property type="match status" value="1"/>
</dbReference>
<evidence type="ECO:0000259" key="3">
    <source>
        <dbReference type="PROSITE" id="PS51186"/>
    </source>
</evidence>
<feature type="domain" description="N-acetyltransferase" evidence="3">
    <location>
        <begin position="1"/>
        <end position="174"/>
    </location>
</feature>
<dbReference type="Proteomes" id="UP000294257">
    <property type="component" value="Unassembled WGS sequence"/>
</dbReference>
<reference evidence="4 5" key="1">
    <citation type="submission" date="2019-02" db="EMBL/GenBank/DDBJ databases">
        <title>Genomic Encyclopedia of Type Strains, Phase IV (KMG-IV): sequencing the most valuable type-strain genomes for metagenomic binning, comparative biology and taxonomic classification.</title>
        <authorList>
            <person name="Goeker M."/>
        </authorList>
    </citation>
    <scope>NUCLEOTIDE SEQUENCE [LARGE SCALE GENOMIC DNA]</scope>
    <source>
        <strain evidence="4 5">DSM 101727</strain>
    </source>
</reference>
<evidence type="ECO:0000256" key="2">
    <source>
        <dbReference type="ARBA" id="ARBA00023315"/>
    </source>
</evidence>
<dbReference type="EMBL" id="SGWQ01000008">
    <property type="protein sequence ID" value="RZS34737.1"/>
    <property type="molecule type" value="Genomic_DNA"/>
</dbReference>
<dbReference type="PANTHER" id="PTHR43877">
    <property type="entry name" value="AMINOALKYLPHOSPHONATE N-ACETYLTRANSFERASE-RELATED-RELATED"/>
    <property type="match status" value="1"/>
</dbReference>
<dbReference type="Gene3D" id="3.40.630.30">
    <property type="match status" value="1"/>
</dbReference>
<dbReference type="PROSITE" id="PS51186">
    <property type="entry name" value="GNAT"/>
    <property type="match status" value="1"/>
</dbReference>
<comment type="caution">
    <text evidence="4">The sequence shown here is derived from an EMBL/GenBank/DDBJ whole genome shotgun (WGS) entry which is preliminary data.</text>
</comment>
<dbReference type="InterPro" id="IPR016181">
    <property type="entry name" value="Acyl_CoA_acyltransferase"/>
</dbReference>
<dbReference type="InterPro" id="IPR000182">
    <property type="entry name" value="GNAT_dom"/>
</dbReference>
<dbReference type="GO" id="GO:0016747">
    <property type="term" value="F:acyltransferase activity, transferring groups other than amino-acyl groups"/>
    <property type="evidence" value="ECO:0007669"/>
    <property type="project" value="InterPro"/>
</dbReference>
<gene>
    <name evidence="4" type="ORF">EV193_10885</name>
</gene>
<organism evidence="4 5">
    <name type="scientific">Herbihabitans rhizosphaerae</name>
    <dbReference type="NCBI Taxonomy" id="1872711"/>
    <lineage>
        <taxon>Bacteria</taxon>
        <taxon>Bacillati</taxon>
        <taxon>Actinomycetota</taxon>
        <taxon>Actinomycetes</taxon>
        <taxon>Pseudonocardiales</taxon>
        <taxon>Pseudonocardiaceae</taxon>
        <taxon>Herbihabitans</taxon>
    </lineage>
</organism>
<evidence type="ECO:0000313" key="4">
    <source>
        <dbReference type="EMBL" id="RZS34737.1"/>
    </source>
</evidence>
<keyword evidence="2" id="KW-0012">Acyltransferase</keyword>
<dbReference type="AlphaFoldDB" id="A0A4V2ES10"/>
<evidence type="ECO:0000313" key="5">
    <source>
        <dbReference type="Proteomes" id="UP000294257"/>
    </source>
</evidence>
<accession>A0A4V2ES10</accession>
<keyword evidence="1 4" id="KW-0808">Transferase</keyword>
<dbReference type="PANTHER" id="PTHR43877:SF1">
    <property type="entry name" value="ACETYLTRANSFERASE"/>
    <property type="match status" value="1"/>
</dbReference>
<dbReference type="SUPFAM" id="SSF55729">
    <property type="entry name" value="Acyl-CoA N-acyltransferases (Nat)"/>
    <property type="match status" value="1"/>
</dbReference>
<keyword evidence="5" id="KW-1185">Reference proteome</keyword>
<proteinExistence type="predicted"/>
<name>A0A4V2ES10_9PSEU</name>
<sequence>MRIARPDDVDEITEIQARTWRFAYAKVLPEAVLAELDTEAARSDWADALAGGAAEVHVATEGDWTVGFCAAGHAPESEVADANGALPADAATIGLIATLLVEPRWARRGHGGRLLHAAATGLRNAGATRGIAWLPEADTASRKFYTRAGWAEDGTVRVLDAGGTPVRELRVTGPLTVTLQD</sequence>
<dbReference type="InterPro" id="IPR050832">
    <property type="entry name" value="Bact_Acetyltransf"/>
</dbReference>
<evidence type="ECO:0000256" key="1">
    <source>
        <dbReference type="ARBA" id="ARBA00022679"/>
    </source>
</evidence>
<protein>
    <submittedName>
        <fullName evidence="4">Acetyltransferase (GNAT) family protein</fullName>
    </submittedName>
</protein>